<feature type="transmembrane region" description="Helical" evidence="1">
    <location>
        <begin position="304"/>
        <end position="323"/>
    </location>
</feature>
<sequence>MSFAAVICASHAIAGEPGDMSSGSSGTLRAGLHFAGYSLVEYQVRQAAQAGASRVFILVGTVTQPLSRAIDRLTADGIAVALVRDMVSLVREAPRDKDMLLVADGAIIAQQHYAAIAAQPANVLLVADDSRATAALERIDGQHRWAGLLLVSPDLLFGTLDMLGDWDMELTLVRAAVQAGAHRIVVPQDEILEGRVALVDSQAAADLVAQAQLGRDGRGTSRDGAVDHYLLRPIALRIAPMLLRTQVPALQLRIGGMALAAIGMIAAMLDWPIFGMLLMLTSILASLTADRLGEMARRGPDDGWLALAPYALVLLGIVVVGNAAAPSLAGLPLAMLLGIVTLAVRWRRTGDIAPWALFTPATAVLFLILATLFAGVQPGISAATLCAIASVGMMVLMRRA</sequence>
<protein>
    <submittedName>
        <fullName evidence="2">Uncharacterized protein</fullName>
    </submittedName>
</protein>
<comment type="caution">
    <text evidence="2">The sequence shown here is derived from an EMBL/GenBank/DDBJ whole genome shotgun (WGS) entry which is preliminary data.</text>
</comment>
<keyword evidence="1" id="KW-1133">Transmembrane helix</keyword>
<accession>A0A437J6W3</accession>
<keyword evidence="1" id="KW-0812">Transmembrane</keyword>
<proteinExistence type="predicted"/>
<feature type="transmembrane region" description="Helical" evidence="1">
    <location>
        <begin position="380"/>
        <end position="397"/>
    </location>
</feature>
<evidence type="ECO:0000256" key="1">
    <source>
        <dbReference type="SAM" id="Phobius"/>
    </source>
</evidence>
<evidence type="ECO:0000313" key="3">
    <source>
        <dbReference type="Proteomes" id="UP000282977"/>
    </source>
</evidence>
<dbReference type="OrthoDB" id="8477220at2"/>
<gene>
    <name evidence="2" type="ORF">ENE74_10605</name>
</gene>
<feature type="transmembrane region" description="Helical" evidence="1">
    <location>
        <begin position="353"/>
        <end position="374"/>
    </location>
</feature>
<reference evidence="2 3" key="1">
    <citation type="submission" date="2019-01" db="EMBL/GenBank/DDBJ databases">
        <authorList>
            <person name="Chen W.-M."/>
        </authorList>
    </citation>
    <scope>NUCLEOTIDE SEQUENCE [LARGE SCALE GENOMIC DNA]</scope>
    <source>
        <strain evidence="2 3">TLA-22</strain>
    </source>
</reference>
<feature type="transmembrane region" description="Helical" evidence="1">
    <location>
        <begin position="329"/>
        <end position="346"/>
    </location>
</feature>
<dbReference type="Proteomes" id="UP000282977">
    <property type="component" value="Unassembled WGS sequence"/>
</dbReference>
<organism evidence="2 3">
    <name type="scientific">Sphingobium algorifonticola</name>
    <dbReference type="NCBI Taxonomy" id="2008318"/>
    <lineage>
        <taxon>Bacteria</taxon>
        <taxon>Pseudomonadati</taxon>
        <taxon>Pseudomonadota</taxon>
        <taxon>Alphaproteobacteria</taxon>
        <taxon>Sphingomonadales</taxon>
        <taxon>Sphingomonadaceae</taxon>
        <taxon>Sphingobium</taxon>
    </lineage>
</organism>
<keyword evidence="3" id="KW-1185">Reference proteome</keyword>
<dbReference type="EMBL" id="RZUL01000003">
    <property type="protein sequence ID" value="RVT40905.1"/>
    <property type="molecule type" value="Genomic_DNA"/>
</dbReference>
<keyword evidence="1" id="KW-0472">Membrane</keyword>
<dbReference type="AlphaFoldDB" id="A0A437J6W3"/>
<name>A0A437J6W3_9SPHN</name>
<dbReference type="RefSeq" id="WP_127690904.1">
    <property type="nucleotide sequence ID" value="NZ_RZUL01000003.1"/>
</dbReference>
<evidence type="ECO:0000313" key="2">
    <source>
        <dbReference type="EMBL" id="RVT40905.1"/>
    </source>
</evidence>